<dbReference type="PROSITE" id="PS00631">
    <property type="entry name" value="CYTOSOL_AP"/>
    <property type="match status" value="1"/>
</dbReference>
<evidence type="ECO:0000256" key="3">
    <source>
        <dbReference type="ARBA" id="ARBA00022670"/>
    </source>
</evidence>
<dbReference type="PRINTS" id="PR00481">
    <property type="entry name" value="LAMNOPPTDASE"/>
</dbReference>
<dbReference type="EMBL" id="JAHLFG010000001">
    <property type="protein sequence ID" value="MBU3825903.1"/>
    <property type="molecule type" value="Genomic_DNA"/>
</dbReference>
<dbReference type="InterPro" id="IPR000819">
    <property type="entry name" value="Peptidase_M17_C"/>
</dbReference>
<dbReference type="PANTHER" id="PTHR11963:SF20">
    <property type="entry name" value="PEPTIDASE B"/>
    <property type="match status" value="1"/>
</dbReference>
<keyword evidence="5" id="KW-0464">Manganese</keyword>
<name>A0A9E2NRB0_9GAMM</name>
<dbReference type="Gene3D" id="3.40.630.10">
    <property type="entry name" value="Zn peptidases"/>
    <property type="match status" value="1"/>
</dbReference>
<keyword evidence="3" id="KW-0645">Protease</keyword>
<dbReference type="GO" id="GO:0030145">
    <property type="term" value="F:manganese ion binding"/>
    <property type="evidence" value="ECO:0007669"/>
    <property type="project" value="InterPro"/>
</dbReference>
<comment type="similarity">
    <text evidence="1">Belongs to the peptidase M17 family.</text>
</comment>
<dbReference type="EC" id="3.4.11.23" evidence="7"/>
<evidence type="ECO:0000256" key="5">
    <source>
        <dbReference type="ARBA" id="ARBA00023211"/>
    </source>
</evidence>
<evidence type="ECO:0000256" key="2">
    <source>
        <dbReference type="ARBA" id="ARBA00022438"/>
    </source>
</evidence>
<proteinExistence type="inferred from homology"/>
<dbReference type="Proteomes" id="UP000824150">
    <property type="component" value="Unassembled WGS sequence"/>
</dbReference>
<evidence type="ECO:0000256" key="4">
    <source>
        <dbReference type="ARBA" id="ARBA00022801"/>
    </source>
</evidence>
<dbReference type="GO" id="GO:0005737">
    <property type="term" value="C:cytoplasm"/>
    <property type="evidence" value="ECO:0007669"/>
    <property type="project" value="InterPro"/>
</dbReference>
<keyword evidence="4 7" id="KW-0378">Hydrolase</keyword>
<dbReference type="PANTHER" id="PTHR11963">
    <property type="entry name" value="LEUCINE AMINOPEPTIDASE-RELATED"/>
    <property type="match status" value="1"/>
</dbReference>
<sequence>MKIYLSNPHLDLKGAESDAVVQLGASCSQELIAVSLASKAPDLYATGTQIFATANGVGVVYNPQDPQATQAIGRTLAQAGIFKVDLTNVAELNSVAALTAFIMGIYDGVHDVIVATSLAAADLVKVQAYATILCSARALAGSSAKESTPLKLIEKLQQLCQLAVTLRGAGQVKTTVIKRGDEDFARLAGLSAVGAGSINPPAMGIIEYIPQGQDVADVTAPLKVALVGKGICFDSGGYDLKSSKFMSTMRTDKSGAVYVAAALALAIVQGLTQRVACFLPCSENLVSGSSMLPGDIITYVEGTTIEINNTDAEGRLILADGILEAKRRQVGTLIDAATLTGAAKIAVGRDYTAYLSCDDALAGLVETCFKAQGEPVWRLPLDPMFARFMKSRRADMTNSGHGDGAPGASTAAIFLQHFVGEQLPWVHFDLSSAFMPDGSPYYAPEQSTAAGVRALATLILKLSA</sequence>
<protein>
    <submittedName>
        <fullName evidence="7">Aminopeptidase PepB</fullName>
        <ecNumber evidence="7">3.4.11.23</ecNumber>
    </submittedName>
</protein>
<reference evidence="7" key="2">
    <citation type="submission" date="2021-04" db="EMBL/GenBank/DDBJ databases">
        <authorList>
            <person name="Gilroy R."/>
        </authorList>
    </citation>
    <scope>NUCLEOTIDE SEQUENCE</scope>
    <source>
        <strain evidence="7">687</strain>
    </source>
</reference>
<evidence type="ECO:0000313" key="8">
    <source>
        <dbReference type="Proteomes" id="UP000824150"/>
    </source>
</evidence>
<evidence type="ECO:0000313" key="7">
    <source>
        <dbReference type="EMBL" id="MBU3825903.1"/>
    </source>
</evidence>
<gene>
    <name evidence="7" type="ORF">IAA31_00195</name>
</gene>
<organism evidence="7 8">
    <name type="scientific">Candidatus Anaerobiospirillum merdipullorum</name>
    <dbReference type="NCBI Taxonomy" id="2838450"/>
    <lineage>
        <taxon>Bacteria</taxon>
        <taxon>Pseudomonadati</taxon>
        <taxon>Pseudomonadota</taxon>
        <taxon>Gammaproteobacteria</taxon>
        <taxon>Aeromonadales</taxon>
        <taxon>Succinivibrionaceae</taxon>
        <taxon>Anaerobiospirillum</taxon>
    </lineage>
</organism>
<dbReference type="AlphaFoldDB" id="A0A9E2NRB0"/>
<dbReference type="GO" id="GO:0006508">
    <property type="term" value="P:proteolysis"/>
    <property type="evidence" value="ECO:0007669"/>
    <property type="project" value="UniProtKB-KW"/>
</dbReference>
<comment type="caution">
    <text evidence="7">The sequence shown here is derived from an EMBL/GenBank/DDBJ whole genome shotgun (WGS) entry which is preliminary data.</text>
</comment>
<dbReference type="GO" id="GO:0070006">
    <property type="term" value="F:metalloaminopeptidase activity"/>
    <property type="evidence" value="ECO:0007669"/>
    <property type="project" value="InterPro"/>
</dbReference>
<evidence type="ECO:0000256" key="1">
    <source>
        <dbReference type="ARBA" id="ARBA00009528"/>
    </source>
</evidence>
<feature type="domain" description="Cytosol aminopeptidase" evidence="6">
    <location>
        <begin position="309"/>
        <end position="316"/>
    </location>
</feature>
<dbReference type="InterPro" id="IPR011356">
    <property type="entry name" value="Leucine_aapep/pepB"/>
</dbReference>
<reference evidence="7" key="1">
    <citation type="journal article" date="2021" name="PeerJ">
        <title>Extensive microbial diversity within the chicken gut microbiome revealed by metagenomics and culture.</title>
        <authorList>
            <person name="Gilroy R."/>
            <person name="Ravi A."/>
            <person name="Getino M."/>
            <person name="Pursley I."/>
            <person name="Horton D.L."/>
            <person name="Alikhan N.F."/>
            <person name="Baker D."/>
            <person name="Gharbi K."/>
            <person name="Hall N."/>
            <person name="Watson M."/>
            <person name="Adriaenssens E.M."/>
            <person name="Foster-Nyarko E."/>
            <person name="Jarju S."/>
            <person name="Secka A."/>
            <person name="Antonio M."/>
            <person name="Oren A."/>
            <person name="Chaudhuri R.R."/>
            <person name="La Ragione R."/>
            <person name="Hildebrand F."/>
            <person name="Pallen M.J."/>
        </authorList>
    </citation>
    <scope>NUCLEOTIDE SEQUENCE</scope>
    <source>
        <strain evidence="7">687</strain>
    </source>
</reference>
<keyword evidence="2 7" id="KW-0031">Aminopeptidase</keyword>
<dbReference type="SUPFAM" id="SSF53187">
    <property type="entry name" value="Zn-dependent exopeptidases"/>
    <property type="match status" value="1"/>
</dbReference>
<accession>A0A9E2NRB0</accession>
<dbReference type="Pfam" id="PF00883">
    <property type="entry name" value="Peptidase_M17"/>
    <property type="match status" value="1"/>
</dbReference>
<evidence type="ECO:0000259" key="6">
    <source>
        <dbReference type="PROSITE" id="PS00631"/>
    </source>
</evidence>